<feature type="active site" description="Nucleophile" evidence="4 5">
    <location>
        <position position="53"/>
    </location>
</feature>
<keyword evidence="2 4" id="KW-0819">tRNA processing</keyword>
<dbReference type="SUPFAM" id="SSF55120">
    <property type="entry name" value="Pseudouridine synthase"/>
    <property type="match status" value="1"/>
</dbReference>
<dbReference type="PATRIC" id="fig|861299.3.peg.3420"/>
<dbReference type="EMBL" id="CP007128">
    <property type="protein sequence ID" value="AHG90906.1"/>
    <property type="molecule type" value="Genomic_DNA"/>
</dbReference>
<sequence>MSRTVQLVLHYDGARFAGWQRQADARTVQGELEAALERICATHVPVVGAGRTDAGVHARGQAAGVRVAERWTPAALRRAMNAVLPADVWVADAHEMRPEFHARFRAVARRYSYVVGTDEEAMSPFRRGRELAFRRPLARELLDAAAAALVGDHCFRAFAVKGTAPADDPHRCIVTEASWRDRPGGLVFVVEANRFLHHMVRFLVGTMLDVASGRRDPGDVARLLVAADNSEVSAPAPPHALFLDGVRYPADLYLPTA</sequence>
<dbReference type="CDD" id="cd02570">
    <property type="entry name" value="PseudoU_synth_EcTruA"/>
    <property type="match status" value="1"/>
</dbReference>
<evidence type="ECO:0000256" key="1">
    <source>
        <dbReference type="ARBA" id="ARBA00009375"/>
    </source>
</evidence>
<protein>
    <recommendedName>
        <fullName evidence="4">tRNA pseudouridine synthase A</fullName>
        <ecNumber evidence="4">5.4.99.12</ecNumber>
    </recommendedName>
    <alternativeName>
        <fullName evidence="4">tRNA pseudouridine(38-40) synthase</fullName>
    </alternativeName>
    <alternativeName>
        <fullName evidence="4">tRNA pseudouridylate synthase I</fullName>
    </alternativeName>
    <alternativeName>
        <fullName evidence="4">tRNA-uridine isomerase I</fullName>
    </alternativeName>
</protein>
<keyword evidence="3 4" id="KW-0413">Isomerase</keyword>
<proteinExistence type="inferred from homology"/>
<dbReference type="InterPro" id="IPR020097">
    <property type="entry name" value="PsdUridine_synth_TruA_a/b_dom"/>
</dbReference>
<evidence type="ECO:0000256" key="5">
    <source>
        <dbReference type="PIRSR" id="PIRSR001430-1"/>
    </source>
</evidence>
<keyword evidence="10" id="KW-1185">Reference proteome</keyword>
<dbReference type="InterPro" id="IPR001406">
    <property type="entry name" value="PsdUridine_synth_TruA"/>
</dbReference>
<evidence type="ECO:0000313" key="10">
    <source>
        <dbReference type="Proteomes" id="UP000019151"/>
    </source>
</evidence>
<dbReference type="AlphaFoldDB" id="W0RJF0"/>
<dbReference type="PANTHER" id="PTHR11142">
    <property type="entry name" value="PSEUDOURIDYLATE SYNTHASE"/>
    <property type="match status" value="1"/>
</dbReference>
<reference evidence="9 10" key="1">
    <citation type="journal article" date="2014" name="Genome Announc.">
        <title>Genome Sequence and Methylome of Soil Bacterium Gemmatirosa kalamazoonensis KBS708T, a Member of the Rarely Cultivated Gemmatimonadetes Phylum.</title>
        <authorList>
            <person name="Debruyn J.M."/>
            <person name="Radosevich M."/>
            <person name="Wommack K.E."/>
            <person name="Polson S.W."/>
            <person name="Hauser L.J."/>
            <person name="Fawaz M.N."/>
            <person name="Korlach J."/>
            <person name="Tsai Y.C."/>
        </authorList>
    </citation>
    <scope>NUCLEOTIDE SEQUENCE [LARGE SCALE GENOMIC DNA]</scope>
    <source>
        <strain evidence="9 10">KBS708</strain>
    </source>
</reference>
<comment type="function">
    <text evidence="4">Formation of pseudouridine at positions 38, 39 and 40 in the anticodon stem and loop of transfer RNAs.</text>
</comment>
<evidence type="ECO:0000256" key="6">
    <source>
        <dbReference type="PIRSR" id="PIRSR001430-2"/>
    </source>
</evidence>
<comment type="subunit">
    <text evidence="4">Homodimer.</text>
</comment>
<comment type="similarity">
    <text evidence="1 4 7">Belongs to the tRNA pseudouridine synthase TruA family.</text>
</comment>
<evidence type="ECO:0000256" key="3">
    <source>
        <dbReference type="ARBA" id="ARBA00023235"/>
    </source>
</evidence>
<dbReference type="InParanoid" id="W0RJF0"/>
<dbReference type="FunCoup" id="W0RJF0">
    <property type="interactions" value="525"/>
</dbReference>
<dbReference type="GO" id="GO:0160147">
    <property type="term" value="F:tRNA pseudouridine(38-40) synthase activity"/>
    <property type="evidence" value="ECO:0007669"/>
    <property type="project" value="UniProtKB-EC"/>
</dbReference>
<dbReference type="NCBIfam" id="TIGR00071">
    <property type="entry name" value="hisT_truA"/>
    <property type="match status" value="1"/>
</dbReference>
<dbReference type="Pfam" id="PF01416">
    <property type="entry name" value="PseudoU_synth_1"/>
    <property type="match status" value="2"/>
</dbReference>
<dbReference type="Gene3D" id="3.30.70.580">
    <property type="entry name" value="Pseudouridine synthase I, catalytic domain, N-terminal subdomain"/>
    <property type="match status" value="1"/>
</dbReference>
<dbReference type="OrthoDB" id="9811823at2"/>
<dbReference type="InterPro" id="IPR020103">
    <property type="entry name" value="PsdUridine_synth_cat_dom_sf"/>
</dbReference>
<dbReference type="InterPro" id="IPR020094">
    <property type="entry name" value="TruA/RsuA/RluB/E/F_N"/>
</dbReference>
<feature type="binding site" evidence="4 6">
    <location>
        <position position="111"/>
    </location>
    <ligand>
        <name>substrate</name>
    </ligand>
</feature>
<dbReference type="EC" id="5.4.99.12" evidence="4"/>
<dbReference type="GO" id="GO:0031119">
    <property type="term" value="P:tRNA pseudouridine synthesis"/>
    <property type="evidence" value="ECO:0007669"/>
    <property type="project" value="UniProtKB-UniRule"/>
</dbReference>
<dbReference type="RefSeq" id="WP_025412370.1">
    <property type="nucleotide sequence ID" value="NZ_CP007128.1"/>
</dbReference>
<accession>W0RJF0</accession>
<dbReference type="InterPro" id="IPR020095">
    <property type="entry name" value="PsdUridine_synth_TruA_C"/>
</dbReference>
<dbReference type="PIRSF" id="PIRSF001430">
    <property type="entry name" value="tRNA_psdUrid_synth"/>
    <property type="match status" value="1"/>
</dbReference>
<evidence type="ECO:0000256" key="2">
    <source>
        <dbReference type="ARBA" id="ARBA00022694"/>
    </source>
</evidence>
<evidence type="ECO:0000259" key="8">
    <source>
        <dbReference type="Pfam" id="PF01416"/>
    </source>
</evidence>
<dbReference type="Gene3D" id="3.30.70.660">
    <property type="entry name" value="Pseudouridine synthase I, catalytic domain, C-terminal subdomain"/>
    <property type="match status" value="1"/>
</dbReference>
<feature type="domain" description="Pseudouridine synthase I TruA alpha/beta" evidence="8">
    <location>
        <begin position="145"/>
        <end position="249"/>
    </location>
</feature>
<dbReference type="KEGG" id="gba:J421_3369"/>
<dbReference type="PANTHER" id="PTHR11142:SF0">
    <property type="entry name" value="TRNA PSEUDOURIDINE SYNTHASE-LIKE 1"/>
    <property type="match status" value="1"/>
</dbReference>
<evidence type="ECO:0000313" key="9">
    <source>
        <dbReference type="EMBL" id="AHG90906.1"/>
    </source>
</evidence>
<dbReference type="HAMAP" id="MF_00171">
    <property type="entry name" value="TruA"/>
    <property type="match status" value="1"/>
</dbReference>
<dbReference type="eggNOG" id="COG0101">
    <property type="taxonomic scope" value="Bacteria"/>
</dbReference>
<organism evidence="9 10">
    <name type="scientific">Gemmatirosa kalamazoonensis</name>
    <dbReference type="NCBI Taxonomy" id="861299"/>
    <lineage>
        <taxon>Bacteria</taxon>
        <taxon>Pseudomonadati</taxon>
        <taxon>Gemmatimonadota</taxon>
        <taxon>Gemmatimonadia</taxon>
        <taxon>Gemmatimonadales</taxon>
        <taxon>Gemmatimonadaceae</taxon>
        <taxon>Gemmatirosa</taxon>
    </lineage>
</organism>
<comment type="caution">
    <text evidence="4">Lacks conserved residue(s) required for the propagation of feature annotation.</text>
</comment>
<name>W0RJF0_9BACT</name>
<dbReference type="FunFam" id="3.30.70.580:FF:000001">
    <property type="entry name" value="tRNA pseudouridine synthase A"/>
    <property type="match status" value="1"/>
</dbReference>
<comment type="catalytic activity">
    <reaction evidence="4 7">
        <text>uridine(38/39/40) in tRNA = pseudouridine(38/39/40) in tRNA</text>
        <dbReference type="Rhea" id="RHEA:22376"/>
        <dbReference type="Rhea" id="RHEA-COMP:10085"/>
        <dbReference type="Rhea" id="RHEA-COMP:10087"/>
        <dbReference type="ChEBI" id="CHEBI:65314"/>
        <dbReference type="ChEBI" id="CHEBI:65315"/>
        <dbReference type="EC" id="5.4.99.12"/>
    </reaction>
</comment>
<dbReference type="Proteomes" id="UP000019151">
    <property type="component" value="Chromosome"/>
</dbReference>
<feature type="domain" description="Pseudouridine synthase I TruA alpha/beta" evidence="8">
    <location>
        <begin position="10"/>
        <end position="104"/>
    </location>
</feature>
<dbReference type="STRING" id="861299.J421_3369"/>
<dbReference type="HOGENOM" id="CLU_014673_0_1_0"/>
<gene>
    <name evidence="4" type="primary">truA</name>
    <name evidence="9" type="ORF">J421_3369</name>
</gene>
<dbReference type="GO" id="GO:0003723">
    <property type="term" value="F:RNA binding"/>
    <property type="evidence" value="ECO:0007669"/>
    <property type="project" value="InterPro"/>
</dbReference>
<evidence type="ECO:0000256" key="4">
    <source>
        <dbReference type="HAMAP-Rule" id="MF_00171"/>
    </source>
</evidence>
<evidence type="ECO:0000256" key="7">
    <source>
        <dbReference type="RuleBase" id="RU003792"/>
    </source>
</evidence>